<dbReference type="PANTHER" id="PTHR13028">
    <property type="entry name" value="RRNA PROCESSING PROTEIN EBNA1-BINDING PROTEIN-RELATED"/>
    <property type="match status" value="1"/>
</dbReference>
<evidence type="ECO:0000256" key="5">
    <source>
        <dbReference type="ARBA" id="ARBA00023242"/>
    </source>
</evidence>
<gene>
    <name evidence="7" type="primary">EBP2</name>
    <name evidence="7" type="ORF">BG006_001274</name>
</gene>
<comment type="similarity">
    <text evidence="2">Belongs to the EBP2 family.</text>
</comment>
<feature type="non-terminal residue" evidence="7">
    <location>
        <position position="248"/>
    </location>
</feature>
<dbReference type="AlphaFoldDB" id="A0A9P5VHC0"/>
<dbReference type="GO" id="GO:0005730">
    <property type="term" value="C:nucleolus"/>
    <property type="evidence" value="ECO:0007669"/>
    <property type="project" value="UniProtKB-SubCell"/>
</dbReference>
<evidence type="ECO:0000256" key="6">
    <source>
        <dbReference type="SAM" id="MobiDB-lite"/>
    </source>
</evidence>
<dbReference type="Pfam" id="PF05890">
    <property type="entry name" value="Ebp2"/>
    <property type="match status" value="1"/>
</dbReference>
<evidence type="ECO:0000256" key="3">
    <source>
        <dbReference type="ARBA" id="ARBA00022517"/>
    </source>
</evidence>
<comment type="caution">
    <text evidence="7">The sequence shown here is derived from an EMBL/GenBank/DDBJ whole genome shotgun (WGS) entry which is preliminary data.</text>
</comment>
<feature type="region of interest" description="Disordered" evidence="6">
    <location>
        <begin position="148"/>
        <end position="248"/>
    </location>
</feature>
<feature type="compositionally biased region" description="Polar residues" evidence="6">
    <location>
        <begin position="156"/>
        <end position="169"/>
    </location>
</feature>
<evidence type="ECO:0000313" key="7">
    <source>
        <dbReference type="EMBL" id="KAF9323650.1"/>
    </source>
</evidence>
<dbReference type="GO" id="GO:0030687">
    <property type="term" value="C:preribosome, large subunit precursor"/>
    <property type="evidence" value="ECO:0007669"/>
    <property type="project" value="TreeGrafter"/>
</dbReference>
<dbReference type="GO" id="GO:0042273">
    <property type="term" value="P:ribosomal large subunit biogenesis"/>
    <property type="evidence" value="ECO:0007669"/>
    <property type="project" value="TreeGrafter"/>
</dbReference>
<evidence type="ECO:0000256" key="2">
    <source>
        <dbReference type="ARBA" id="ARBA00007336"/>
    </source>
</evidence>
<feature type="region of interest" description="Disordered" evidence="6">
    <location>
        <begin position="81"/>
        <end position="109"/>
    </location>
</feature>
<evidence type="ECO:0000256" key="4">
    <source>
        <dbReference type="ARBA" id="ARBA00023054"/>
    </source>
</evidence>
<dbReference type="Proteomes" id="UP000696485">
    <property type="component" value="Unassembled WGS sequence"/>
</dbReference>
<organism evidence="7 8">
    <name type="scientific">Podila minutissima</name>
    <dbReference type="NCBI Taxonomy" id="64525"/>
    <lineage>
        <taxon>Eukaryota</taxon>
        <taxon>Fungi</taxon>
        <taxon>Fungi incertae sedis</taxon>
        <taxon>Mucoromycota</taxon>
        <taxon>Mortierellomycotina</taxon>
        <taxon>Mortierellomycetes</taxon>
        <taxon>Mortierellales</taxon>
        <taxon>Mortierellaceae</taxon>
        <taxon>Podila</taxon>
    </lineage>
</organism>
<dbReference type="EMBL" id="JAAAUY010001241">
    <property type="protein sequence ID" value="KAF9323650.1"/>
    <property type="molecule type" value="Genomic_DNA"/>
</dbReference>
<sequence>SITSSKAVVVADPDDDLTREVAFYDQALEAAVLGRERIKKEGGVFQRPDDYFAEMIKTDDHMAKIRQRLLDENASIQASERAKAQRDLKKFGKKVQTEKRLEREKAKADALDKIQALKKKRQGNDNTTKADDDFDVALASDDDEMKAYKTAGKGGVNQNNKRSAPSSAESRGKRVKKDQKFGFGGKKRHGKSNTADSSADVSGFSVKRNKSTSFKSGHKAAKGGAKGAKGGAKQRPGKSRRQSGPSRH</sequence>
<comment type="subcellular location">
    <subcellularLocation>
        <location evidence="1">Nucleus</location>
        <location evidence="1">Nucleolus</location>
    </subcellularLocation>
</comment>
<proteinExistence type="inferred from homology"/>
<feature type="compositionally biased region" description="Basic residues" evidence="6">
    <location>
        <begin position="235"/>
        <end position="248"/>
    </location>
</feature>
<evidence type="ECO:0000313" key="8">
    <source>
        <dbReference type="Proteomes" id="UP000696485"/>
    </source>
</evidence>
<reference evidence="7" key="1">
    <citation type="journal article" date="2020" name="Fungal Divers.">
        <title>Resolving the Mortierellaceae phylogeny through synthesis of multi-gene phylogenetics and phylogenomics.</title>
        <authorList>
            <person name="Vandepol N."/>
            <person name="Liber J."/>
            <person name="Desiro A."/>
            <person name="Na H."/>
            <person name="Kennedy M."/>
            <person name="Barry K."/>
            <person name="Grigoriev I.V."/>
            <person name="Miller A.N."/>
            <person name="O'Donnell K."/>
            <person name="Stajich J.E."/>
            <person name="Bonito G."/>
        </authorList>
    </citation>
    <scope>NUCLEOTIDE SEQUENCE</scope>
    <source>
        <strain evidence="7">NVP1</strain>
    </source>
</reference>
<name>A0A9P5VHC0_9FUNG</name>
<dbReference type="GO" id="GO:0034399">
    <property type="term" value="C:nuclear periphery"/>
    <property type="evidence" value="ECO:0007669"/>
    <property type="project" value="TreeGrafter"/>
</dbReference>
<dbReference type="GO" id="GO:0006364">
    <property type="term" value="P:rRNA processing"/>
    <property type="evidence" value="ECO:0007669"/>
    <property type="project" value="TreeGrafter"/>
</dbReference>
<accession>A0A9P5VHC0</accession>
<keyword evidence="8" id="KW-1185">Reference proteome</keyword>
<dbReference type="InterPro" id="IPR008610">
    <property type="entry name" value="Ebp2"/>
</dbReference>
<keyword evidence="4" id="KW-0175">Coiled coil</keyword>
<protein>
    <submittedName>
        <fullName evidence="7">rRNA-processing protein and EBNA1-binding protein ebp2</fullName>
    </submittedName>
</protein>
<evidence type="ECO:0000256" key="1">
    <source>
        <dbReference type="ARBA" id="ARBA00004604"/>
    </source>
</evidence>
<keyword evidence="3" id="KW-0690">Ribosome biogenesis</keyword>
<dbReference type="PANTHER" id="PTHR13028:SF0">
    <property type="entry name" value="RRNA-PROCESSING PROTEIN EBP2-RELATED"/>
    <property type="match status" value="1"/>
</dbReference>
<keyword evidence="5" id="KW-0539">Nucleus</keyword>